<evidence type="ECO:0008006" key="5">
    <source>
        <dbReference type="Google" id="ProtNLM"/>
    </source>
</evidence>
<accession>A0A1S2VHH5</accession>
<evidence type="ECO:0000313" key="4">
    <source>
        <dbReference type="Proteomes" id="UP000181790"/>
    </source>
</evidence>
<comment type="caution">
    <text evidence="3">The sequence shown here is derived from an EMBL/GenBank/DDBJ whole genome shotgun (WGS) entry which is preliminary data.</text>
</comment>
<dbReference type="EMBL" id="MORL01000008">
    <property type="protein sequence ID" value="OIN58207.1"/>
    <property type="molecule type" value="Genomic_DNA"/>
</dbReference>
<protein>
    <recommendedName>
        <fullName evidence="5">Low affinity iron permease family protein</fullName>
    </recommendedName>
</protein>
<proteinExistence type="predicted"/>
<evidence type="ECO:0000256" key="2">
    <source>
        <dbReference type="SAM" id="Phobius"/>
    </source>
</evidence>
<evidence type="ECO:0000256" key="1">
    <source>
        <dbReference type="SAM" id="MobiDB-lite"/>
    </source>
</evidence>
<feature type="compositionally biased region" description="Basic and acidic residues" evidence="1">
    <location>
        <begin position="134"/>
        <end position="151"/>
    </location>
</feature>
<keyword evidence="2" id="KW-0812">Transmembrane</keyword>
<gene>
    <name evidence="3" type="ORF">BLX24_16465</name>
</gene>
<feature type="transmembrane region" description="Helical" evidence="2">
    <location>
        <begin position="21"/>
        <end position="45"/>
    </location>
</feature>
<keyword evidence="2" id="KW-1133">Transmembrane helix</keyword>
<keyword evidence="4" id="KW-1185">Reference proteome</keyword>
<dbReference type="Pfam" id="PF04120">
    <property type="entry name" value="Iron_permease"/>
    <property type="match status" value="1"/>
</dbReference>
<feature type="transmembrane region" description="Helical" evidence="2">
    <location>
        <begin position="51"/>
        <end position="70"/>
    </location>
</feature>
<dbReference type="RefSeq" id="WP_071504356.1">
    <property type="nucleotide sequence ID" value="NZ_MORL01000008.1"/>
</dbReference>
<evidence type="ECO:0000313" key="3">
    <source>
        <dbReference type="EMBL" id="OIN58207.1"/>
    </source>
</evidence>
<dbReference type="OrthoDB" id="119761at2"/>
<dbReference type="Proteomes" id="UP000181790">
    <property type="component" value="Unassembled WGS sequence"/>
</dbReference>
<sequence length="160" mass="18320">MNPESFLGQRFEQFASYITRATGSSTAFLLALLTIITWVVTGPVFHFSDTWQLVINTGTTIVTFLMVFLIQKAQNKDSLAIQIKLNELIAATTGASNRLLNVEDLSETELRALHRYFTILSEKAEQDQNLTESHSIEEAEERHHEKQEVVKIRKQHHHKK</sequence>
<dbReference type="InterPro" id="IPR007251">
    <property type="entry name" value="Iron_permease_Fet4"/>
</dbReference>
<reference evidence="3 4" key="1">
    <citation type="submission" date="2016-10" db="EMBL/GenBank/DDBJ databases">
        <title>Arsenicibacter rosenii gen. nov., sp. nov., an efficient arsenic-methylating bacterium isolated from an arsenic-contaminated paddy soil.</title>
        <authorList>
            <person name="Huang K."/>
        </authorList>
    </citation>
    <scope>NUCLEOTIDE SEQUENCE [LARGE SCALE GENOMIC DNA]</scope>
    <source>
        <strain evidence="3 4">SM-1</strain>
    </source>
</reference>
<name>A0A1S2VHH5_9BACT</name>
<dbReference type="AlphaFoldDB" id="A0A1S2VHH5"/>
<organism evidence="3 4">
    <name type="scientific">Arsenicibacter rosenii</name>
    <dbReference type="NCBI Taxonomy" id="1750698"/>
    <lineage>
        <taxon>Bacteria</taxon>
        <taxon>Pseudomonadati</taxon>
        <taxon>Bacteroidota</taxon>
        <taxon>Cytophagia</taxon>
        <taxon>Cytophagales</taxon>
        <taxon>Spirosomataceae</taxon>
        <taxon>Arsenicibacter</taxon>
    </lineage>
</organism>
<dbReference type="GO" id="GO:0055085">
    <property type="term" value="P:transmembrane transport"/>
    <property type="evidence" value="ECO:0007669"/>
    <property type="project" value="InterPro"/>
</dbReference>
<feature type="region of interest" description="Disordered" evidence="1">
    <location>
        <begin position="128"/>
        <end position="160"/>
    </location>
</feature>
<keyword evidence="2" id="KW-0472">Membrane</keyword>